<keyword evidence="3" id="KW-1133">Transmembrane helix</keyword>
<dbReference type="InterPro" id="IPR004843">
    <property type="entry name" value="Calcineurin-like_PHP"/>
</dbReference>
<evidence type="ECO:0000256" key="3">
    <source>
        <dbReference type="SAM" id="Phobius"/>
    </source>
</evidence>
<evidence type="ECO:0000259" key="6">
    <source>
        <dbReference type="Pfam" id="PF02872"/>
    </source>
</evidence>
<dbReference type="PANTHER" id="PTHR11575">
    <property type="entry name" value="5'-NUCLEOTIDASE-RELATED"/>
    <property type="match status" value="1"/>
</dbReference>
<reference evidence="10" key="2">
    <citation type="submission" date="2016-01" db="EMBL/GenBank/DDBJ databases">
        <title>Six Aerococcus type strain genome sequencing and assembly using PacBio and Illumina Hiseq.</title>
        <authorList>
            <person name="Carkaci D."/>
            <person name="Dargis R."/>
            <person name="Nielsen X.C."/>
            <person name="Skovgaard O."/>
            <person name="Fuursted K."/>
            <person name="Christensen J.J."/>
        </authorList>
    </citation>
    <scope>NUCLEOTIDE SEQUENCE [LARGE SCALE GENOMIC DNA]</scope>
    <source>
        <strain evidence="10">CCUG43001</strain>
    </source>
</reference>
<feature type="compositionally biased region" description="Polar residues" evidence="2">
    <location>
        <begin position="1226"/>
        <end position="1235"/>
    </location>
</feature>
<dbReference type="OrthoDB" id="9801679at2"/>
<dbReference type="Pfam" id="PF02872">
    <property type="entry name" value="5_nucleotid_C"/>
    <property type="match status" value="1"/>
</dbReference>
<keyword evidence="10" id="KW-1185">Reference proteome</keyword>
<dbReference type="SUPFAM" id="SSF75011">
    <property type="entry name" value="3-carboxy-cis,cis-mucoante lactonizing enzyme"/>
    <property type="match status" value="1"/>
</dbReference>
<evidence type="ECO:0000256" key="4">
    <source>
        <dbReference type="SAM" id="SignalP"/>
    </source>
</evidence>
<dbReference type="SUPFAM" id="SSF56300">
    <property type="entry name" value="Metallo-dependent phosphatases"/>
    <property type="match status" value="1"/>
</dbReference>
<feature type="chain" id="PRO_5007066034" evidence="4">
    <location>
        <begin position="34"/>
        <end position="1330"/>
    </location>
</feature>
<dbReference type="EMBL" id="PKGY01000004">
    <property type="protein sequence ID" value="PKZ21119.1"/>
    <property type="molecule type" value="Genomic_DNA"/>
</dbReference>
<dbReference type="GO" id="GO:0008768">
    <property type="term" value="F:UDP-sugar diphosphatase activity"/>
    <property type="evidence" value="ECO:0007669"/>
    <property type="project" value="TreeGrafter"/>
</dbReference>
<dbReference type="GeneID" id="92903181"/>
<dbReference type="Proteomes" id="UP000234239">
    <property type="component" value="Unassembled WGS sequence"/>
</dbReference>
<feature type="compositionally biased region" description="Low complexity" evidence="2">
    <location>
        <begin position="1190"/>
        <end position="1216"/>
    </location>
</feature>
<feature type="compositionally biased region" description="Polar residues" evidence="2">
    <location>
        <begin position="1169"/>
        <end position="1178"/>
    </location>
</feature>
<dbReference type="PANTHER" id="PTHR11575:SF24">
    <property type="entry name" value="5'-NUCLEOTIDASE"/>
    <property type="match status" value="1"/>
</dbReference>
<dbReference type="InterPro" id="IPR029052">
    <property type="entry name" value="Metallo-depent_PP-like"/>
</dbReference>
<keyword evidence="3" id="KW-0472">Membrane</keyword>
<dbReference type="InterPro" id="IPR006146">
    <property type="entry name" value="5'-Nucleotdase_CS"/>
</dbReference>
<evidence type="ECO:0000259" key="5">
    <source>
        <dbReference type="Pfam" id="PF00149"/>
    </source>
</evidence>
<dbReference type="GO" id="GO:0009166">
    <property type="term" value="P:nucleotide catabolic process"/>
    <property type="evidence" value="ECO:0007669"/>
    <property type="project" value="InterPro"/>
</dbReference>
<dbReference type="SUPFAM" id="SSF55816">
    <property type="entry name" value="5'-nucleotidase (syn. UDP-sugar hydrolase), C-terminal domain"/>
    <property type="match status" value="1"/>
</dbReference>
<evidence type="ECO:0000256" key="2">
    <source>
        <dbReference type="SAM" id="MobiDB-lite"/>
    </source>
</evidence>
<feature type="region of interest" description="Disordered" evidence="2">
    <location>
        <begin position="1061"/>
        <end position="1082"/>
    </location>
</feature>
<evidence type="ECO:0000313" key="11">
    <source>
        <dbReference type="Proteomes" id="UP000234239"/>
    </source>
</evidence>
<dbReference type="PROSITE" id="PS00786">
    <property type="entry name" value="5_NUCLEOTIDASE_2"/>
    <property type="match status" value="1"/>
</dbReference>
<feature type="region of interest" description="Disordered" evidence="2">
    <location>
        <begin position="1165"/>
        <end position="1300"/>
    </location>
</feature>
<dbReference type="RefSeq" id="WP_067973384.1">
    <property type="nucleotide sequence ID" value="NZ_CAJHKM010000005.1"/>
</dbReference>
<feature type="signal peptide" evidence="4">
    <location>
        <begin position="1"/>
        <end position="33"/>
    </location>
</feature>
<dbReference type="Proteomes" id="UP000069912">
    <property type="component" value="Chromosome"/>
</dbReference>
<proteinExistence type="predicted"/>
<evidence type="ECO:0000259" key="7">
    <source>
        <dbReference type="Pfam" id="PF22494"/>
    </source>
</evidence>
<feature type="compositionally biased region" description="Polar residues" evidence="2">
    <location>
        <begin position="35"/>
        <end position="62"/>
    </location>
</feature>
<sequence>MKRPAIKEKSPRILLTTLFALTSFSLASQDVEAQEVTTDPVDSTGKVTSSNPETSDSGTSAGEVQPGTEAETPASTETDQPAPSAKEPSPNQPATNTQLITIAHTNDMHGRLEAEGSADKQKVTGMAQASAYFDQIQADAVFDAGDAFQGLPLSNHDKGHTMAQAMKEAGYDAIAVGNHEFDFGEEIARSYEDILGFPVLSANVEKDGQPVFNPSVNVHTNNFNLGVVGVTTPETAYKTHPKNVEGMTFAPPIESTIKELNRLLDDESVQEDAYVVLAHLGIDPATRPEWRGDRLAEALDALERFDPYQIILIDGHSHTAVPGGKTYGNVYYAQTGTALNNIGVIQFDPTKPGSAKGRLVSAEEVRQSLDGKTDPQIEALIDQARADYDNETSRELVASNPVFLNGRCNYVRSHETNLGNLITDAMVAYGREGGFNNPTDFAMINGGGIREEIAKDEPITEGDVIAVLPFGNIQSQIEVTGQQIYDMFNLAYSAPTTEGFGSEAEGNRVDPIDEDSGLPALNALGGFLQVSSDIKVYFDPTAEDRHKRVLGVYLRDPQTGDYALIPKDTSQTYYMATNDFLAQGGDGYDMLSGAREEGPSLDQVVMAHIEKGGQELLKQYADPLPQDRIIPITQADYATLTKTDDSGRQIHSLDNEAFKVEEVGRYESGAPFDEGGTEIVVYNPSQETIYSINGHEKAIDIIDASQAGNMPLQRRILLKDLGLTASDLTSIALHPSGQIFAVAAPALEKTDPGNVAFFTADGNYINHVQVGALPDNLQFTHKGDLVLVTNEGEPNDDYTVNPAGGLSVIEIPADFSTISQDQVTTIELTEADMPEDLRQLGPDASHFARNMEPEYLVIDKEDQYAYVSLQEVNAIAKFNIPERKFDLVKSLGYKDHSLEADYMDPSDRDDKHESRKVPVLALHQPDAIALFEVDGESYLILPNEGDSQDYSGYSEEVRVKDLAKAGLIDLDASYYQGYTQEELDQAVAQGLFDDGQLGRLRVTTAHPFKTGDTHNALVAFGGRSFSIVRASDLELIYDSGNDFERLIQAINPDLFNSEIEVEKGQRLPNPDSRSDNKGSEPETAVVGYLNGKPYAFIALERSGGIMVYDVSDPYQPNFVDYIYDPSFQDVSPEGLYFIPADQSQDGHAHLLAAYEVSGTIADYRLKTPKVTTEPNQPGSEKPGTGVSTDPSTKPGQTSTSTPTSTGQTPSSGQNTGLENTPEEGRTGQSDQAPATQASSGSQAEQGSAGNQTGKDQNIRPAGQKAVQVTVDPATSSQKDQKTASKAKADPGHQEGLPQLSSQSASLGLGLALAGIGFLFTIAKTPSRSKK</sequence>
<dbReference type="Gene3D" id="3.90.780.10">
    <property type="entry name" value="5'-Nucleotidase, C-terminal domain"/>
    <property type="match status" value="1"/>
</dbReference>
<evidence type="ECO:0000313" key="10">
    <source>
        <dbReference type="Proteomes" id="UP000069912"/>
    </source>
</evidence>
<gene>
    <name evidence="8" type="ORF">AWM72_03730</name>
    <name evidence="9" type="ORF">CYJ28_08000</name>
</gene>
<keyword evidence="3" id="KW-0812">Transmembrane</keyword>
<dbReference type="GO" id="GO:0000166">
    <property type="term" value="F:nucleotide binding"/>
    <property type="evidence" value="ECO:0007669"/>
    <property type="project" value="InterPro"/>
</dbReference>
<name>A0A0X8FB45_9LACT</name>
<reference evidence="9 11" key="3">
    <citation type="submission" date="2017-12" db="EMBL/GenBank/DDBJ databases">
        <title>Phylogenetic diversity of female urinary microbiome.</title>
        <authorList>
            <person name="Thomas-White K."/>
            <person name="Wolfe A.J."/>
        </authorList>
    </citation>
    <scope>NUCLEOTIDE SEQUENCE [LARGE SCALE GENOMIC DNA]</scope>
    <source>
        <strain evidence="9 11">UMB0139</strain>
    </source>
</reference>
<keyword evidence="1 4" id="KW-0732">Signal</keyword>
<organism evidence="8 10">
    <name type="scientific">Aerococcus sanguinicola</name>
    <dbReference type="NCBI Taxonomy" id="119206"/>
    <lineage>
        <taxon>Bacteria</taxon>
        <taxon>Bacillati</taxon>
        <taxon>Bacillota</taxon>
        <taxon>Bacilli</taxon>
        <taxon>Lactobacillales</taxon>
        <taxon>Aerococcaceae</taxon>
        <taxon>Aerococcus</taxon>
    </lineage>
</organism>
<evidence type="ECO:0000313" key="9">
    <source>
        <dbReference type="EMBL" id="PKZ21119.1"/>
    </source>
</evidence>
<evidence type="ECO:0000256" key="1">
    <source>
        <dbReference type="ARBA" id="ARBA00022729"/>
    </source>
</evidence>
<dbReference type="Pfam" id="PF22494">
    <property type="entry name" value="choice_anch_I"/>
    <property type="match status" value="1"/>
</dbReference>
<dbReference type="EMBL" id="CP014160">
    <property type="protein sequence ID" value="AMB93930.1"/>
    <property type="molecule type" value="Genomic_DNA"/>
</dbReference>
<dbReference type="InterPro" id="IPR055188">
    <property type="entry name" value="Choice_anch_I"/>
</dbReference>
<feature type="domain" description="5'-Nucleotidase C-terminal" evidence="6">
    <location>
        <begin position="407"/>
        <end position="592"/>
    </location>
</feature>
<dbReference type="InterPro" id="IPR008334">
    <property type="entry name" value="5'-Nucleotdase_C"/>
</dbReference>
<evidence type="ECO:0000313" key="8">
    <source>
        <dbReference type="EMBL" id="AMB93930.1"/>
    </source>
</evidence>
<feature type="domain" description="Choice-of-anchor I" evidence="7">
    <location>
        <begin position="675"/>
        <end position="1163"/>
    </location>
</feature>
<feature type="transmembrane region" description="Helical" evidence="3">
    <location>
        <begin position="1304"/>
        <end position="1322"/>
    </location>
</feature>
<feature type="compositionally biased region" description="Basic and acidic residues" evidence="2">
    <location>
        <begin position="1278"/>
        <end position="1292"/>
    </location>
</feature>
<dbReference type="NCBIfam" id="NF038117">
    <property type="entry name" value="choice_anch_I"/>
    <property type="match status" value="1"/>
</dbReference>
<dbReference type="KEGG" id="asan:AWM72_03730"/>
<feature type="region of interest" description="Disordered" evidence="2">
    <location>
        <begin position="31"/>
        <end position="95"/>
    </location>
</feature>
<dbReference type="Pfam" id="PF00149">
    <property type="entry name" value="Metallophos"/>
    <property type="match status" value="1"/>
</dbReference>
<dbReference type="GO" id="GO:0030288">
    <property type="term" value="C:outer membrane-bounded periplasmic space"/>
    <property type="evidence" value="ECO:0007669"/>
    <property type="project" value="TreeGrafter"/>
</dbReference>
<dbReference type="GO" id="GO:0046872">
    <property type="term" value="F:metal ion binding"/>
    <property type="evidence" value="ECO:0007669"/>
    <property type="project" value="InterPro"/>
</dbReference>
<dbReference type="Gene3D" id="3.60.21.10">
    <property type="match status" value="1"/>
</dbReference>
<dbReference type="PRINTS" id="PR01607">
    <property type="entry name" value="APYRASEFAMLY"/>
</dbReference>
<dbReference type="GO" id="GO:0008253">
    <property type="term" value="F:5'-nucleotidase activity"/>
    <property type="evidence" value="ECO:0007669"/>
    <property type="project" value="TreeGrafter"/>
</dbReference>
<feature type="domain" description="Calcineurin-like phosphoesterase" evidence="5">
    <location>
        <begin position="101"/>
        <end position="319"/>
    </location>
</feature>
<reference evidence="8 10" key="1">
    <citation type="journal article" date="2016" name="Genome Announc.">
        <title>Complete Genome Sequences of Aerococcus christensenii CCUG 28831T, Aerococcus sanguinicola CCUG 43001T, Aerococcus urinae CCUG 36881T, Aerococcus urinaeequi CCUG 28094T, Aerococcus urinaehominis CCUG 42038 BT, and Aerococcus viridans CCUG 4311T.</title>
        <authorList>
            <person name="Carkaci D."/>
            <person name="Dargis R."/>
            <person name="Nielsen X.C."/>
            <person name="Skovgaard O."/>
            <person name="Fuursted K."/>
            <person name="Christensen J.J."/>
        </authorList>
    </citation>
    <scope>NUCLEOTIDE SEQUENCE [LARGE SCALE GENOMIC DNA]</scope>
    <source>
        <strain evidence="8 10">CCUG43001</strain>
    </source>
</reference>
<dbReference type="InterPro" id="IPR036907">
    <property type="entry name" value="5'-Nucleotdase_C_sf"/>
</dbReference>
<feature type="compositionally biased region" description="Low complexity" evidence="2">
    <location>
        <begin position="1236"/>
        <end position="1249"/>
    </location>
</feature>
<dbReference type="InterPro" id="IPR006179">
    <property type="entry name" value="5_nucleotidase/apyrase"/>
</dbReference>
<protein>
    <submittedName>
        <fullName evidence="9">Bifunctional metallophosphatase/5'-nucleotidase</fullName>
    </submittedName>
</protein>
<accession>A0A0X8FB45</accession>